<dbReference type="eggNOG" id="COG0840">
    <property type="taxonomic scope" value="Bacteria"/>
</dbReference>
<dbReference type="Gene3D" id="3.30.450.20">
    <property type="entry name" value="PAS domain"/>
    <property type="match status" value="1"/>
</dbReference>
<gene>
    <name evidence="1" type="ordered locus">Marme_0459</name>
</gene>
<dbReference type="EMBL" id="CP002583">
    <property type="protein sequence ID" value="ADZ89758.1"/>
    <property type="molecule type" value="Genomic_DNA"/>
</dbReference>
<sequence length="251" mass="28303">MPLLICCCVITNIYFLYYEYLGTLFKSVELLSVNHLVEDTLPKLDKAYRDLNISPSSEQRESLLNFYKTEFGSRLMPEDQARFSASSMVSELSPAAIQLQSAYISKNGHAVGEKDRLLDANAYPEYDLIHKQVHPYLSRVQKEFGFYDVFLISTTGDVVYSVFKEIDFGTSLESGPFRQSGLADAYRQALTSKDVTFNDFSLYLPSYQAPAGFLSTPVHHNAQTIGVVVVQFPIDDLNTINRDSTTACFDF</sequence>
<keyword evidence="2" id="KW-1185">Reference proteome</keyword>
<organism evidence="1 2">
    <name type="scientific">Marinomonas mediterranea (strain ATCC 700492 / JCM 21426 / NBRC 103028 / MMB-1)</name>
    <dbReference type="NCBI Taxonomy" id="717774"/>
    <lineage>
        <taxon>Bacteria</taxon>
        <taxon>Pseudomonadati</taxon>
        <taxon>Pseudomonadota</taxon>
        <taxon>Gammaproteobacteria</taxon>
        <taxon>Oceanospirillales</taxon>
        <taxon>Oceanospirillaceae</taxon>
        <taxon>Marinomonas</taxon>
    </lineage>
</organism>
<dbReference type="KEGG" id="mme:Marme_0459"/>
<protein>
    <submittedName>
        <fullName evidence="1">Methyl-accepting chemotaxis sensory transducer</fullName>
    </submittedName>
</protein>
<proteinExistence type="predicted"/>
<accession>F2JZH5</accession>
<dbReference type="PATRIC" id="fig|717774.3.peg.471"/>
<dbReference type="AlphaFoldDB" id="F2JZH5"/>
<evidence type="ECO:0000313" key="2">
    <source>
        <dbReference type="Proteomes" id="UP000001062"/>
    </source>
</evidence>
<dbReference type="HOGENOM" id="CLU_1106124_0_0_6"/>
<dbReference type="STRING" id="717774.Marme_0459"/>
<evidence type="ECO:0000313" key="1">
    <source>
        <dbReference type="EMBL" id="ADZ89758.1"/>
    </source>
</evidence>
<name>F2JZH5_MARM1</name>
<dbReference type="Proteomes" id="UP000001062">
    <property type="component" value="Chromosome"/>
</dbReference>
<reference evidence="1 2" key="1">
    <citation type="journal article" date="2012" name="Stand. Genomic Sci.">
        <title>Complete genome sequence of the melanogenic marine bacterium Marinomonas mediterranea type strain (MMB-1(T)).</title>
        <authorList>
            <person name="Lucas-Elio P."/>
            <person name="Goodwin L."/>
            <person name="Woyke T."/>
            <person name="Pitluck S."/>
            <person name="Nolan M."/>
            <person name="Kyrpides N.C."/>
            <person name="Detter J.C."/>
            <person name="Copeland A."/>
            <person name="Teshima H."/>
            <person name="Bruce D."/>
            <person name="Detter C."/>
            <person name="Tapia R."/>
            <person name="Han S."/>
            <person name="Land M.L."/>
            <person name="Ivanova N."/>
            <person name="Mikhailova N."/>
            <person name="Johnston A.W."/>
            <person name="Sanchez-Amat A."/>
        </authorList>
    </citation>
    <scope>NUCLEOTIDE SEQUENCE [LARGE SCALE GENOMIC DNA]</scope>
    <source>
        <strain evidence="2">ATCC 700492 / JCM 21426 / NBRC 103028 / MMB-1</strain>
    </source>
</reference>